<evidence type="ECO:0000256" key="7">
    <source>
        <dbReference type="RuleBase" id="RU004473"/>
    </source>
</evidence>
<keyword evidence="5" id="KW-0520">NAD</keyword>
<keyword evidence="6 7" id="KW-0456">Lyase</keyword>
<comment type="caution">
    <text evidence="9">The sequence shown here is derived from an EMBL/GenBank/DDBJ whole genome shotgun (WGS) entry which is preliminary data.</text>
</comment>
<dbReference type="RefSeq" id="WP_145340557.1">
    <property type="nucleotide sequence ID" value="NZ_SMLY01000087.1"/>
</dbReference>
<name>A0A562THK9_9HYPH</name>
<dbReference type="OrthoDB" id="9801785at2"/>
<comment type="cofactor">
    <cofactor evidence="2 7">
        <name>NAD(+)</name>
        <dbReference type="ChEBI" id="CHEBI:57540"/>
    </cofactor>
</comment>
<evidence type="ECO:0000256" key="1">
    <source>
        <dbReference type="ARBA" id="ARBA00001539"/>
    </source>
</evidence>
<dbReference type="Gene3D" id="3.40.50.720">
    <property type="entry name" value="NAD(P)-binding Rossmann-like Domain"/>
    <property type="match status" value="1"/>
</dbReference>
<dbReference type="Proteomes" id="UP000320593">
    <property type="component" value="Unassembled WGS sequence"/>
</dbReference>
<dbReference type="GO" id="GO:0008460">
    <property type="term" value="F:dTDP-glucose 4,6-dehydratase activity"/>
    <property type="evidence" value="ECO:0007669"/>
    <property type="project" value="UniProtKB-EC"/>
</dbReference>
<proteinExistence type="inferred from homology"/>
<dbReference type="InterPro" id="IPR005888">
    <property type="entry name" value="dTDP_Gluc_deHydtase"/>
</dbReference>
<dbReference type="EC" id="4.2.1.46" evidence="4 7"/>
<comment type="similarity">
    <text evidence="3 7">Belongs to the NAD(P)-dependent epimerase/dehydratase family. dTDP-glucose dehydratase subfamily.</text>
</comment>
<sequence length="357" mass="39691">MKVVVTGGAGFIGSAVVRYLVKEQHHSVVTVDALTYAGNLSSLEPVLASPLHKFVHADIRDEKKMSSLLDIEKPDGVLHLAAESHVDRSIDGPADFISTNVVGTYALLEACRAYWSGLPAVQKDRFRFLHVSTDEVYGTLGPKGLFREDTPYQPNSPYSASKASSDHLVRAWHHTYGLPVITTNCSNNYGPFQFPEKLIPLMILNGYSGKPLPVYGNGANIRDWLFVEDHAKALWTVFERGRAGETYNIGGEAEKTNLDVVRQICRLLDTRAPAKTSRNELITFVEDRPGHDARYAMDISKIRSELGWAPDTTFDAGLEATVDWYLKNHGWWQAILDGSYRGQRLGLSTSRRSEALQ</sequence>
<evidence type="ECO:0000259" key="8">
    <source>
        <dbReference type="Pfam" id="PF16363"/>
    </source>
</evidence>
<evidence type="ECO:0000256" key="5">
    <source>
        <dbReference type="ARBA" id="ARBA00023027"/>
    </source>
</evidence>
<evidence type="ECO:0000256" key="6">
    <source>
        <dbReference type="ARBA" id="ARBA00023239"/>
    </source>
</evidence>
<protein>
    <recommendedName>
        <fullName evidence="4 7">dTDP-glucose 4,6-dehydratase</fullName>
        <ecNumber evidence="4 7">4.2.1.46</ecNumber>
    </recommendedName>
</protein>
<keyword evidence="10" id="KW-1185">Reference proteome</keyword>
<evidence type="ECO:0000256" key="3">
    <source>
        <dbReference type="ARBA" id="ARBA00008178"/>
    </source>
</evidence>
<evidence type="ECO:0000256" key="4">
    <source>
        <dbReference type="ARBA" id="ARBA00011990"/>
    </source>
</evidence>
<dbReference type="PANTHER" id="PTHR43000">
    <property type="entry name" value="DTDP-D-GLUCOSE 4,6-DEHYDRATASE-RELATED"/>
    <property type="match status" value="1"/>
</dbReference>
<dbReference type="CDD" id="cd05246">
    <property type="entry name" value="dTDP_GD_SDR_e"/>
    <property type="match status" value="1"/>
</dbReference>
<dbReference type="GO" id="GO:0009225">
    <property type="term" value="P:nucleotide-sugar metabolic process"/>
    <property type="evidence" value="ECO:0007669"/>
    <property type="project" value="InterPro"/>
</dbReference>
<dbReference type="NCBIfam" id="TIGR01181">
    <property type="entry name" value="dTDP_gluc_dehyt"/>
    <property type="match status" value="1"/>
</dbReference>
<comment type="catalytic activity">
    <reaction evidence="1 7">
        <text>dTDP-alpha-D-glucose = dTDP-4-dehydro-6-deoxy-alpha-D-glucose + H2O</text>
        <dbReference type="Rhea" id="RHEA:17221"/>
        <dbReference type="ChEBI" id="CHEBI:15377"/>
        <dbReference type="ChEBI" id="CHEBI:57477"/>
        <dbReference type="ChEBI" id="CHEBI:57649"/>
        <dbReference type="EC" id="4.2.1.46"/>
    </reaction>
</comment>
<dbReference type="AlphaFoldDB" id="A0A562THK9"/>
<feature type="domain" description="NAD(P)-binding" evidence="8">
    <location>
        <begin position="5"/>
        <end position="320"/>
    </location>
</feature>
<dbReference type="EMBL" id="VLLF01000001">
    <property type="protein sequence ID" value="TWI93052.1"/>
    <property type="molecule type" value="Genomic_DNA"/>
</dbReference>
<dbReference type="SUPFAM" id="SSF51735">
    <property type="entry name" value="NAD(P)-binding Rossmann-fold domains"/>
    <property type="match status" value="1"/>
</dbReference>
<dbReference type="Pfam" id="PF16363">
    <property type="entry name" value="GDP_Man_Dehyd"/>
    <property type="match status" value="1"/>
</dbReference>
<dbReference type="InterPro" id="IPR016040">
    <property type="entry name" value="NAD(P)-bd_dom"/>
</dbReference>
<reference evidence="9 10" key="1">
    <citation type="submission" date="2019-07" db="EMBL/GenBank/DDBJ databases">
        <title>Genomic Encyclopedia of Archaeal and Bacterial Type Strains, Phase II (KMG-II): from individual species to whole genera.</title>
        <authorList>
            <person name="Goeker M."/>
        </authorList>
    </citation>
    <scope>NUCLEOTIDE SEQUENCE [LARGE SCALE GENOMIC DNA]</scope>
    <source>
        <strain evidence="9 10">ATCC BAA-252</strain>
    </source>
</reference>
<gene>
    <name evidence="9" type="ORF">JM93_00606</name>
</gene>
<evidence type="ECO:0000313" key="9">
    <source>
        <dbReference type="EMBL" id="TWI93052.1"/>
    </source>
</evidence>
<dbReference type="InterPro" id="IPR036291">
    <property type="entry name" value="NAD(P)-bd_dom_sf"/>
</dbReference>
<accession>A0A562THK9</accession>
<evidence type="ECO:0000256" key="2">
    <source>
        <dbReference type="ARBA" id="ARBA00001911"/>
    </source>
</evidence>
<dbReference type="Gene3D" id="3.90.25.10">
    <property type="entry name" value="UDP-galactose 4-epimerase, domain 1"/>
    <property type="match status" value="1"/>
</dbReference>
<organism evidence="9 10">
    <name type="scientific">Roseibium hamelinense</name>
    <dbReference type="NCBI Taxonomy" id="150831"/>
    <lineage>
        <taxon>Bacteria</taxon>
        <taxon>Pseudomonadati</taxon>
        <taxon>Pseudomonadota</taxon>
        <taxon>Alphaproteobacteria</taxon>
        <taxon>Hyphomicrobiales</taxon>
        <taxon>Stappiaceae</taxon>
        <taxon>Roseibium</taxon>
    </lineage>
</organism>
<evidence type="ECO:0000313" key="10">
    <source>
        <dbReference type="Proteomes" id="UP000320593"/>
    </source>
</evidence>